<feature type="transmembrane region" description="Helical" evidence="1">
    <location>
        <begin position="515"/>
        <end position="537"/>
    </location>
</feature>
<feature type="transmembrane region" description="Helical" evidence="1">
    <location>
        <begin position="396"/>
        <end position="422"/>
    </location>
</feature>
<feature type="transmembrane region" description="Helical" evidence="1">
    <location>
        <begin position="558"/>
        <end position="579"/>
    </location>
</feature>
<gene>
    <name evidence="3" type="ORF">BAL341_1078</name>
</gene>
<feature type="transmembrane region" description="Helical" evidence="1">
    <location>
        <begin position="144"/>
        <end position="165"/>
    </location>
</feature>
<accession>A0A486XKA9</accession>
<dbReference type="EMBL" id="CAAJGR010000078">
    <property type="protein sequence ID" value="VHO02903.1"/>
    <property type="molecule type" value="Genomic_DNA"/>
</dbReference>
<dbReference type="Pfam" id="PF01433">
    <property type="entry name" value="Peptidase_M1"/>
    <property type="match status" value="1"/>
</dbReference>
<dbReference type="SUPFAM" id="SSF55486">
    <property type="entry name" value="Metalloproteases ('zincins'), catalytic domain"/>
    <property type="match status" value="1"/>
</dbReference>
<evidence type="ECO:0000256" key="1">
    <source>
        <dbReference type="SAM" id="Phobius"/>
    </source>
</evidence>
<dbReference type="GO" id="GO:0008237">
    <property type="term" value="F:metallopeptidase activity"/>
    <property type="evidence" value="ECO:0007669"/>
    <property type="project" value="InterPro"/>
</dbReference>
<sequence length="1187" mass="135011">MLISMLRFELRYFLRQPSFYIVSLVLFLISFLSVASDNVSLGSGGEVFKNSPFAIAQTLLILSLFAMFLVVNFVGSGAVRNAQHQMEELIYTKPLQAFNYQFGRFFGSYLVVVLVFSTVPLGMLLGSFMPWVDASRFGPNNLYAYLYNFVVLSAPGLFVMSALFYAAAVRFRSLMPLYLIALVLLVLYLVSGTFASLPEYRTVAALMDPFGLRTFADVTRYWTIGEKNNQLVALSGVLLQNRLLWLAIAMALLAMSGLFRLPKMQTRDSKKTKPVPANMQPVAISRLQQKASEFGGVTALWCRIKFEMRQVLWTAPFFILIVISLTQLIGPMFADLGWYGTSDWPVTQAMVMYIIEAMSLLIIIVTVYYSAEVVWRERSSGMGDIIDSMPVPNLTFWIAKLLAVSAVLLLLMLLGMLCTIGYQLLKGVADVELSQYLIRLGYQYWLPMLLTVVLAFFLQVLSPNKFVGMGLFVGYYILSLVLSNWGFGHSLINFANSPNVGFSDLNQYGPNLVMHSWYMLYWGAISLLLFTLGYGLYHRGPMQSLKQRWRKLGYQLGRVGKTLIAASVLLAVASGGFLYQQTTVLNTYQTEDQRRDLQATYEKRFKQYAELAFPVTTKVDAAVDLYPEQQKVVAKVALTWQNKSDQPIEKVLVNWPENTAEMDIRIAGTSLSERDSEMRTSWLTFTPALQPGATVSGEIELVRQSVGLRETNFDSTVVENGTFINNKELLPAFGYQQSYELQDRHERLKRDLQPSERANKLEDSRFYRQNFFGADGDFIQFAATVSTAADQTAITPGYLQRQWQQDGRNYFRYEMDQPMVNFYSISSGRYAVKQQQHNGVSIEVYYHPAHSWNVDRMMESVRDSLDYFTAAFGPYQHKQMRIIEFPGYRGFAQSFANTVPYSERIGFITDLRDPDNIDPVYYVTAHEVAHQWWGHQVSAADVQGSAVISESLSQYGALMVMQHKYGADKIRKFIKHELDDYLRGRSAERIAEMPLLRAESQSYIHYQKGSVVMMAIKDLLGEARLNANLKAFNERYRFRNDPFPTTLDLVQYLTMNTSTEEAAFIREQFESITLYDLRLKQANAVKLDDGRYQISLQIYAEKLRADERGNQSTEPMQQLVSIGLFSANPDDINAEGGQLYLQRHLLQSGDNQLQIVLDQLPTYAGVDPYINLIDRDSVDNILRVQNQ</sequence>
<feature type="transmembrane region" description="Helical" evidence="1">
    <location>
        <begin position="109"/>
        <end position="132"/>
    </location>
</feature>
<keyword evidence="1" id="KW-0472">Membrane</keyword>
<organism evidence="3">
    <name type="scientific">Rheinheimera sp. BAL341</name>
    <dbReference type="NCBI Taxonomy" id="1708203"/>
    <lineage>
        <taxon>Bacteria</taxon>
        <taxon>Pseudomonadati</taxon>
        <taxon>Pseudomonadota</taxon>
        <taxon>Gammaproteobacteria</taxon>
        <taxon>Chromatiales</taxon>
        <taxon>Chromatiaceae</taxon>
        <taxon>Rheinheimera</taxon>
    </lineage>
</organism>
<name>A0A486XKA9_9GAMM</name>
<dbReference type="GO" id="GO:0008270">
    <property type="term" value="F:zinc ion binding"/>
    <property type="evidence" value="ECO:0007669"/>
    <property type="project" value="InterPro"/>
</dbReference>
<feature type="transmembrane region" description="Helical" evidence="1">
    <location>
        <begin position="243"/>
        <end position="261"/>
    </location>
</feature>
<feature type="transmembrane region" description="Helical" evidence="1">
    <location>
        <begin position="54"/>
        <end position="75"/>
    </location>
</feature>
<dbReference type="InterPro" id="IPR014782">
    <property type="entry name" value="Peptidase_M1_dom"/>
</dbReference>
<dbReference type="Gene3D" id="1.10.390.10">
    <property type="entry name" value="Neutral Protease Domain 2"/>
    <property type="match status" value="1"/>
</dbReference>
<evidence type="ECO:0000313" key="3">
    <source>
        <dbReference type="EMBL" id="VHO02903.1"/>
    </source>
</evidence>
<reference evidence="3" key="1">
    <citation type="submission" date="2019-04" db="EMBL/GenBank/DDBJ databases">
        <authorList>
            <person name="Brambilla D."/>
        </authorList>
    </citation>
    <scope>NUCLEOTIDE SEQUENCE</scope>
    <source>
        <strain evidence="3">BAL1</strain>
    </source>
</reference>
<feature type="transmembrane region" description="Helical" evidence="1">
    <location>
        <begin position="350"/>
        <end position="375"/>
    </location>
</feature>
<keyword evidence="1" id="KW-1133">Transmembrane helix</keyword>
<feature type="transmembrane region" description="Helical" evidence="1">
    <location>
        <begin position="311"/>
        <end position="330"/>
    </location>
</feature>
<dbReference type="InterPro" id="IPR027268">
    <property type="entry name" value="Peptidase_M4/M1_CTD_sf"/>
</dbReference>
<feature type="transmembrane region" description="Helical" evidence="1">
    <location>
        <begin position="177"/>
        <end position="197"/>
    </location>
</feature>
<feature type="transmembrane region" description="Helical" evidence="1">
    <location>
        <begin position="12"/>
        <end position="34"/>
    </location>
</feature>
<evidence type="ECO:0000259" key="2">
    <source>
        <dbReference type="Pfam" id="PF01433"/>
    </source>
</evidence>
<feature type="domain" description="Peptidase M1 membrane alanine aminopeptidase" evidence="2">
    <location>
        <begin position="858"/>
        <end position="1053"/>
    </location>
</feature>
<dbReference type="AlphaFoldDB" id="A0A486XKA9"/>
<protein>
    <submittedName>
        <fullName evidence="3">Membrane protein, putative</fullName>
    </submittedName>
</protein>
<feature type="transmembrane region" description="Helical" evidence="1">
    <location>
        <begin position="473"/>
        <end position="495"/>
    </location>
</feature>
<keyword evidence="1" id="KW-0812">Transmembrane</keyword>
<feature type="transmembrane region" description="Helical" evidence="1">
    <location>
        <begin position="442"/>
        <end position="461"/>
    </location>
</feature>
<proteinExistence type="predicted"/>